<dbReference type="PANTHER" id="PTHR23530:SF1">
    <property type="entry name" value="PERMEASE, MAJOR FACILITATOR SUPERFAMILY-RELATED"/>
    <property type="match status" value="1"/>
</dbReference>
<organism evidence="2 3">
    <name type="scientific">Subdoligranulum variabile DSM 15176</name>
    <dbReference type="NCBI Taxonomy" id="411471"/>
    <lineage>
        <taxon>Bacteria</taxon>
        <taxon>Bacillati</taxon>
        <taxon>Bacillota</taxon>
        <taxon>Clostridia</taxon>
        <taxon>Eubacteriales</taxon>
        <taxon>Oscillospiraceae</taxon>
        <taxon>Subdoligranulum</taxon>
    </lineage>
</organism>
<dbReference type="HOGENOM" id="CLU_1420786_0_0_9"/>
<keyword evidence="1" id="KW-1133">Transmembrane helix</keyword>
<accession>D1PMJ9</accession>
<feature type="transmembrane region" description="Helical" evidence="1">
    <location>
        <begin position="108"/>
        <end position="128"/>
    </location>
</feature>
<feature type="transmembrane region" description="Helical" evidence="1">
    <location>
        <begin position="44"/>
        <end position="65"/>
    </location>
</feature>
<dbReference type="Proteomes" id="UP000003438">
    <property type="component" value="Unassembled WGS sequence"/>
</dbReference>
<dbReference type="SUPFAM" id="SSF103473">
    <property type="entry name" value="MFS general substrate transporter"/>
    <property type="match status" value="1"/>
</dbReference>
<evidence type="ECO:0000313" key="2">
    <source>
        <dbReference type="EMBL" id="EFB75784.1"/>
    </source>
</evidence>
<keyword evidence="1" id="KW-0472">Membrane</keyword>
<evidence type="ECO:0000256" key="1">
    <source>
        <dbReference type="SAM" id="Phobius"/>
    </source>
</evidence>
<dbReference type="Gene3D" id="1.20.1250.20">
    <property type="entry name" value="MFS general substrate transporter like domains"/>
    <property type="match status" value="1"/>
</dbReference>
<dbReference type="PANTHER" id="PTHR23530">
    <property type="entry name" value="TRANSPORT PROTEIN-RELATED"/>
    <property type="match status" value="1"/>
</dbReference>
<evidence type="ECO:0008006" key="4">
    <source>
        <dbReference type="Google" id="ProtNLM"/>
    </source>
</evidence>
<feature type="transmembrane region" description="Helical" evidence="1">
    <location>
        <begin position="77"/>
        <end position="96"/>
    </location>
</feature>
<dbReference type="AlphaFoldDB" id="D1PMJ9"/>
<keyword evidence="1" id="KW-0812">Transmembrane</keyword>
<dbReference type="EMBL" id="ACBY02000023">
    <property type="protein sequence ID" value="EFB75784.1"/>
    <property type="molecule type" value="Genomic_DNA"/>
</dbReference>
<dbReference type="InterPro" id="IPR036259">
    <property type="entry name" value="MFS_trans_sf"/>
</dbReference>
<protein>
    <recommendedName>
        <fullName evidence="4">MFS transporter</fullName>
    </recommendedName>
</protein>
<comment type="caution">
    <text evidence="2">The sequence shown here is derived from an EMBL/GenBank/DDBJ whole genome shotgun (WGS) entry which is preliminary data.</text>
</comment>
<dbReference type="eggNOG" id="COG2211">
    <property type="taxonomic scope" value="Bacteria"/>
</dbReference>
<evidence type="ECO:0000313" key="3">
    <source>
        <dbReference type="Proteomes" id="UP000003438"/>
    </source>
</evidence>
<dbReference type="STRING" id="411471.SUBVAR_05559"/>
<name>D1PMJ9_9FIRM</name>
<dbReference type="InterPro" id="IPR053160">
    <property type="entry name" value="MFS_DHA3_Transporter"/>
</dbReference>
<reference evidence="2" key="1">
    <citation type="submission" date="2009-12" db="EMBL/GenBank/DDBJ databases">
        <authorList>
            <person name="Weinstock G."/>
            <person name="Sodergren E."/>
            <person name="Clifton S."/>
            <person name="Fulton L."/>
            <person name="Fulton B."/>
            <person name="Courtney L."/>
            <person name="Fronick C."/>
            <person name="Harrison M."/>
            <person name="Strong C."/>
            <person name="Farmer C."/>
            <person name="Delahaunty K."/>
            <person name="Markovic C."/>
            <person name="Hall O."/>
            <person name="Minx P."/>
            <person name="Tomlinson C."/>
            <person name="Mitreva M."/>
            <person name="Nelson J."/>
            <person name="Hou S."/>
            <person name="Wollam A."/>
            <person name="Pepin K.H."/>
            <person name="Johnson M."/>
            <person name="Bhonagiri V."/>
            <person name="Nash W.E."/>
            <person name="Warren W."/>
            <person name="Chinwalla A."/>
            <person name="Mardis E.R."/>
            <person name="Wilson R.K."/>
        </authorList>
    </citation>
    <scope>NUCLEOTIDE SEQUENCE [LARGE SCALE GENOMIC DNA]</scope>
    <source>
        <strain evidence="2">DSM 15176</strain>
    </source>
</reference>
<keyword evidence="3" id="KW-1185">Reference proteome</keyword>
<sequence>MLGLWPAIQLQESQNGEVSDSDIMQRICAAVKESVGFVVHSPKVLQLMLGNALVGSVATMLLYLLQARLPVMGIPDGLLGPVLFLLGLSGTLGLQIARLTGRLRYRLVVVLCGTGVLTGTLLAATSWLPAVLAGGFLAGTLDDLMDVCSDVILNEMIPSSRRATLVSVSSLVFSFVMLAVAPLLGALFSMA</sequence>
<proteinExistence type="predicted"/>
<gene>
    <name evidence="2" type="ORF">SUBVAR_05559</name>
</gene>
<feature type="transmembrane region" description="Helical" evidence="1">
    <location>
        <begin position="163"/>
        <end position="188"/>
    </location>
</feature>